<keyword evidence="5" id="KW-0963">Cytoplasm</keyword>
<dbReference type="Proteomes" id="UP000178385">
    <property type="component" value="Unassembled WGS sequence"/>
</dbReference>
<protein>
    <recommendedName>
        <fullName evidence="2 5">Elongation factor Ts</fullName>
        <shortName evidence="5">EF-Ts</shortName>
    </recommendedName>
</protein>
<evidence type="ECO:0000313" key="7">
    <source>
        <dbReference type="EMBL" id="OGY47605.1"/>
    </source>
</evidence>
<dbReference type="GO" id="GO:0005737">
    <property type="term" value="C:cytoplasm"/>
    <property type="evidence" value="ECO:0007669"/>
    <property type="project" value="UniProtKB-SubCell"/>
</dbReference>
<dbReference type="GO" id="GO:0003746">
    <property type="term" value="F:translation elongation factor activity"/>
    <property type="evidence" value="ECO:0007669"/>
    <property type="project" value="UniProtKB-UniRule"/>
</dbReference>
<evidence type="ECO:0000259" key="6">
    <source>
        <dbReference type="Pfam" id="PF00889"/>
    </source>
</evidence>
<evidence type="ECO:0000256" key="4">
    <source>
        <dbReference type="ARBA" id="ARBA00022917"/>
    </source>
</evidence>
<dbReference type="PANTHER" id="PTHR11741">
    <property type="entry name" value="ELONGATION FACTOR TS"/>
    <property type="match status" value="1"/>
</dbReference>
<proteinExistence type="inferred from homology"/>
<evidence type="ECO:0000313" key="8">
    <source>
        <dbReference type="Proteomes" id="UP000178385"/>
    </source>
</evidence>
<gene>
    <name evidence="5 7" type="primary">tsf</name>
    <name evidence="7" type="ORF">A2840_00250</name>
</gene>
<dbReference type="CDD" id="cd14275">
    <property type="entry name" value="UBA_EF-Ts"/>
    <property type="match status" value="1"/>
</dbReference>
<dbReference type="InterPro" id="IPR001816">
    <property type="entry name" value="Transl_elong_EFTs/EF1B"/>
</dbReference>
<evidence type="ECO:0000256" key="3">
    <source>
        <dbReference type="ARBA" id="ARBA00022768"/>
    </source>
</evidence>
<reference evidence="7 8" key="1">
    <citation type="journal article" date="2016" name="Nat. Commun.">
        <title>Thousands of microbial genomes shed light on interconnected biogeochemical processes in an aquifer system.</title>
        <authorList>
            <person name="Anantharaman K."/>
            <person name="Brown C.T."/>
            <person name="Hug L.A."/>
            <person name="Sharon I."/>
            <person name="Castelle C.J."/>
            <person name="Probst A.J."/>
            <person name="Thomas B.C."/>
            <person name="Singh A."/>
            <person name="Wilkins M.J."/>
            <person name="Karaoz U."/>
            <person name="Brodie E.L."/>
            <person name="Williams K.H."/>
            <person name="Hubbard S.S."/>
            <person name="Banfield J.F."/>
        </authorList>
    </citation>
    <scope>NUCLEOTIDE SEQUENCE [LARGE SCALE GENOMIC DNA]</scope>
</reference>
<evidence type="ECO:0000256" key="5">
    <source>
        <dbReference type="HAMAP-Rule" id="MF_00050"/>
    </source>
</evidence>
<feature type="region of interest" description="Involved in Mg(2+) ion dislocation from EF-Tu" evidence="5">
    <location>
        <begin position="82"/>
        <end position="85"/>
    </location>
</feature>
<comment type="function">
    <text evidence="5">Associates with the EF-Tu.GDP complex and induces the exchange of GDP to GTP. It remains bound to the aminoacyl-tRNA.EF-Tu.GTP complex up to the GTP hydrolysis stage on the ribosome.</text>
</comment>
<dbReference type="AlphaFoldDB" id="A0A1G1Y5J7"/>
<dbReference type="InterPro" id="IPR036402">
    <property type="entry name" value="EF-Ts_dimer_sf"/>
</dbReference>
<organism evidence="7 8">
    <name type="scientific">Candidatus Buchananbacteria bacterium RIFCSPHIGHO2_01_FULL_47_11b</name>
    <dbReference type="NCBI Taxonomy" id="1797537"/>
    <lineage>
        <taxon>Bacteria</taxon>
        <taxon>Candidatus Buchananiibacteriota</taxon>
    </lineage>
</organism>
<dbReference type="Gene3D" id="1.10.286.20">
    <property type="match status" value="1"/>
</dbReference>
<dbReference type="FunFam" id="1.10.286.20:FF:000001">
    <property type="entry name" value="Elongation factor Ts"/>
    <property type="match status" value="1"/>
</dbReference>
<dbReference type="PANTHER" id="PTHR11741:SF0">
    <property type="entry name" value="ELONGATION FACTOR TS, MITOCHONDRIAL"/>
    <property type="match status" value="1"/>
</dbReference>
<comment type="subcellular location">
    <subcellularLocation>
        <location evidence="5">Cytoplasm</location>
    </subcellularLocation>
</comment>
<evidence type="ECO:0000256" key="2">
    <source>
        <dbReference type="ARBA" id="ARBA00016956"/>
    </source>
</evidence>
<comment type="caution">
    <text evidence="7">The sequence shown here is derived from an EMBL/GenBank/DDBJ whole genome shotgun (WGS) entry which is preliminary data.</text>
</comment>
<dbReference type="SUPFAM" id="SSF46934">
    <property type="entry name" value="UBA-like"/>
    <property type="match status" value="1"/>
</dbReference>
<dbReference type="Pfam" id="PF00889">
    <property type="entry name" value="EF_TS"/>
    <property type="match status" value="1"/>
</dbReference>
<keyword evidence="4 5" id="KW-0648">Protein biosynthesis</keyword>
<name>A0A1G1Y5J7_9BACT</name>
<dbReference type="SUPFAM" id="SSF54713">
    <property type="entry name" value="Elongation factor Ts (EF-Ts), dimerisation domain"/>
    <property type="match status" value="1"/>
</dbReference>
<comment type="similarity">
    <text evidence="1 5">Belongs to the EF-Ts family.</text>
</comment>
<dbReference type="Gene3D" id="3.30.479.20">
    <property type="entry name" value="Elongation factor Ts, dimerisation domain"/>
    <property type="match status" value="1"/>
</dbReference>
<sequence>MALDTKIIQQLREMTGAGLADCKVALDESGGDIPKAIEILRKKGAVKAAKKTAERTAGEGLVGTYVHSNGKIGVLVKVLCETDFVARNVEFQEFVHDLALQIAATSPTYLKPEEVPTAELEKEKEIYREQLKIENKPADVVEKIIVGKLEKYYSDVCLLKQPFIKDDKITVEQLVAQKIATIGEKIEVVGFSRLAI</sequence>
<dbReference type="HAMAP" id="MF_00050">
    <property type="entry name" value="EF_Ts"/>
    <property type="match status" value="1"/>
</dbReference>
<feature type="domain" description="Translation elongation factor EFTs/EF1B dimerisation" evidence="6">
    <location>
        <begin position="54"/>
        <end position="194"/>
    </location>
</feature>
<dbReference type="EMBL" id="MHIG01000012">
    <property type="protein sequence ID" value="OGY47605.1"/>
    <property type="molecule type" value="Genomic_DNA"/>
</dbReference>
<dbReference type="InterPro" id="IPR009060">
    <property type="entry name" value="UBA-like_sf"/>
</dbReference>
<keyword evidence="3 5" id="KW-0251">Elongation factor</keyword>
<dbReference type="FunFam" id="1.10.8.10:FF:000001">
    <property type="entry name" value="Elongation factor Ts"/>
    <property type="match status" value="1"/>
</dbReference>
<evidence type="ECO:0000256" key="1">
    <source>
        <dbReference type="ARBA" id="ARBA00005532"/>
    </source>
</evidence>
<dbReference type="InterPro" id="IPR014039">
    <property type="entry name" value="Transl_elong_EFTs/EF1B_dimer"/>
</dbReference>
<dbReference type="Gene3D" id="1.10.8.10">
    <property type="entry name" value="DNA helicase RuvA subunit, C-terminal domain"/>
    <property type="match status" value="1"/>
</dbReference>
<accession>A0A1G1Y5J7</accession>